<evidence type="ECO:0000313" key="4">
    <source>
        <dbReference type="EMBL" id="MFD2864581.1"/>
    </source>
</evidence>
<evidence type="ECO:0000259" key="3">
    <source>
        <dbReference type="Pfam" id="PF05569"/>
    </source>
</evidence>
<sequence length="662" mass="75321">MQNLLYNISQVLGITIIHSLWQGLIVYIALRLFLTATPALSSAAKYRVSYFTLVSTLGWFVVTLFQQLNQYNWLSTTALQITSLTLPAVMQQVNAPANQLYFTIAQYMPYLTMAYVVGVVFNTLKLSLAWNSIYRIRKNITDGGFENTIKHLSTKLNVAQPVKAAFSEWVDVPCVTGFIKPIILLPVTLTTYLNTDEIEAILMHELAHVKRNDYLFNFIQQVVSILLFFNPFARLIANIINQERENCCDDAVVRVTGSPFLYAQALLKLEENKQQQWQLTLAAAGKKYHLLSRIERIMKTKTKTVNIRPVLITTLALALSITSIAWLNPEIKDGKVVIKNASAIKKVAAAILSTKSEDEPEPAPKPSHKKSMRFKYAGTEKEVNDTSKKKYTIIIEDENGVKKEYSSINDLPEAERNDFLSNASDIKFNIIDTNIAAKLRSYYASDAWKKNIEKEQEQGLKAMKQFNSPEWKKKQKVIMDQAMAISKQFSGPKWGKAMEKLGKSEADLAKYFESADWKQKVTHLQQKMDDYKATETKQKQLAIDGTAEDLAKFYDSAEWKKQMADLQKTASDMALFSRSPEFKKQMKEVQKAMDSPEFKKQIKESQEYLNGPEFKNYVKESTKAMADAKADLKEAQKAFEKDAKAMEHDLKTTQDSLKKVKP</sequence>
<keyword evidence="2" id="KW-1133">Transmembrane helix</keyword>
<dbReference type="CDD" id="cd07341">
    <property type="entry name" value="M56_BlaR1_MecR1_like"/>
    <property type="match status" value="1"/>
</dbReference>
<keyword evidence="2" id="KW-0472">Membrane</keyword>
<organism evidence="4 5">
    <name type="scientific">Mucilaginibacter antarcticus</name>
    <dbReference type="NCBI Taxonomy" id="1855725"/>
    <lineage>
        <taxon>Bacteria</taxon>
        <taxon>Pseudomonadati</taxon>
        <taxon>Bacteroidota</taxon>
        <taxon>Sphingobacteriia</taxon>
        <taxon>Sphingobacteriales</taxon>
        <taxon>Sphingobacteriaceae</taxon>
        <taxon>Mucilaginibacter</taxon>
    </lineage>
</organism>
<proteinExistence type="predicted"/>
<evidence type="ECO:0000313" key="5">
    <source>
        <dbReference type="Proteomes" id="UP001597601"/>
    </source>
</evidence>
<protein>
    <submittedName>
        <fullName evidence="4">M56 family metallopeptidase</fullName>
    </submittedName>
</protein>
<dbReference type="EMBL" id="JBHUON010000007">
    <property type="protein sequence ID" value="MFD2864581.1"/>
    <property type="molecule type" value="Genomic_DNA"/>
</dbReference>
<feature type="region of interest" description="Disordered" evidence="1">
    <location>
        <begin position="638"/>
        <end position="662"/>
    </location>
</feature>
<feature type="transmembrane region" description="Helical" evidence="2">
    <location>
        <begin position="46"/>
        <end position="65"/>
    </location>
</feature>
<dbReference type="RefSeq" id="WP_377125297.1">
    <property type="nucleotide sequence ID" value="NZ_JBHUON010000007.1"/>
</dbReference>
<dbReference type="InterPro" id="IPR008756">
    <property type="entry name" value="Peptidase_M56"/>
</dbReference>
<keyword evidence="5" id="KW-1185">Reference proteome</keyword>
<comment type="caution">
    <text evidence="4">The sequence shown here is derived from an EMBL/GenBank/DDBJ whole genome shotgun (WGS) entry which is preliminary data.</text>
</comment>
<dbReference type="PANTHER" id="PTHR34978">
    <property type="entry name" value="POSSIBLE SENSOR-TRANSDUCER PROTEIN BLAR"/>
    <property type="match status" value="1"/>
</dbReference>
<gene>
    <name evidence="4" type="ORF">ACFSYC_07740</name>
</gene>
<accession>A0ABW5XMC2</accession>
<feature type="domain" description="Peptidase M56" evidence="3">
    <location>
        <begin position="18"/>
        <end position="295"/>
    </location>
</feature>
<evidence type="ECO:0000256" key="2">
    <source>
        <dbReference type="SAM" id="Phobius"/>
    </source>
</evidence>
<feature type="transmembrane region" description="Helical" evidence="2">
    <location>
        <begin position="305"/>
        <end position="327"/>
    </location>
</feature>
<dbReference type="Gene3D" id="3.30.2010.10">
    <property type="entry name" value="Metalloproteases ('zincins'), catalytic domain"/>
    <property type="match status" value="1"/>
</dbReference>
<evidence type="ECO:0000256" key="1">
    <source>
        <dbReference type="SAM" id="MobiDB-lite"/>
    </source>
</evidence>
<feature type="transmembrane region" description="Helical" evidence="2">
    <location>
        <begin position="107"/>
        <end position="128"/>
    </location>
</feature>
<feature type="transmembrane region" description="Helical" evidence="2">
    <location>
        <begin position="12"/>
        <end position="34"/>
    </location>
</feature>
<keyword evidence="2" id="KW-0812">Transmembrane</keyword>
<dbReference type="InterPro" id="IPR052173">
    <property type="entry name" value="Beta-lactam_resp_regulator"/>
</dbReference>
<dbReference type="PANTHER" id="PTHR34978:SF3">
    <property type="entry name" value="SLR0241 PROTEIN"/>
    <property type="match status" value="1"/>
</dbReference>
<name>A0ABW5XMC2_9SPHI</name>
<dbReference type="Proteomes" id="UP001597601">
    <property type="component" value="Unassembled WGS sequence"/>
</dbReference>
<reference evidence="5" key="1">
    <citation type="journal article" date="2019" name="Int. J. Syst. Evol. Microbiol.">
        <title>The Global Catalogue of Microorganisms (GCM) 10K type strain sequencing project: providing services to taxonomists for standard genome sequencing and annotation.</title>
        <authorList>
            <consortium name="The Broad Institute Genomics Platform"/>
            <consortium name="The Broad Institute Genome Sequencing Center for Infectious Disease"/>
            <person name="Wu L."/>
            <person name="Ma J."/>
        </authorList>
    </citation>
    <scope>NUCLEOTIDE SEQUENCE [LARGE SCALE GENOMIC DNA]</scope>
    <source>
        <strain evidence="5">KCTC 52232</strain>
    </source>
</reference>
<dbReference type="Pfam" id="PF05569">
    <property type="entry name" value="Peptidase_M56"/>
    <property type="match status" value="1"/>
</dbReference>